<keyword evidence="1" id="KW-0472">Membrane</keyword>
<reference evidence="2 3" key="1">
    <citation type="journal article" date="2018" name="Int. J. Syst. Evol. Microbiol.">
        <title>Rubneribacter badeniensis gen. nov., sp. nov. and Enteroscipio rubneri gen. nov., sp. nov., new members of the Eggerthellaceae isolated from human faeces.</title>
        <authorList>
            <person name="Danylec N."/>
            <person name="Gobl A."/>
            <person name="Stoll D.A."/>
            <person name="Hetzer B."/>
            <person name="Kulling S.E."/>
            <person name="Huch M."/>
        </authorList>
    </citation>
    <scope>NUCLEOTIDE SEQUENCE [LARGE SCALE GENOMIC DNA]</scope>
    <source>
        <strain evidence="2 3">ResAG-85</strain>
    </source>
</reference>
<protein>
    <submittedName>
        <fullName evidence="2">Uncharacterized protein</fullName>
    </submittedName>
</protein>
<name>A0A2K2U742_9ACTN</name>
<dbReference type="EMBL" id="PPEL01000007">
    <property type="protein sequence ID" value="PNV66131.1"/>
    <property type="molecule type" value="Genomic_DNA"/>
</dbReference>
<evidence type="ECO:0000313" key="2">
    <source>
        <dbReference type="EMBL" id="PNV66131.1"/>
    </source>
</evidence>
<keyword evidence="3" id="KW-1185">Reference proteome</keyword>
<evidence type="ECO:0000256" key="1">
    <source>
        <dbReference type="SAM" id="Phobius"/>
    </source>
</evidence>
<gene>
    <name evidence="2" type="ORF">C2L80_02735</name>
</gene>
<proteinExistence type="predicted"/>
<keyword evidence="1" id="KW-0812">Transmembrane</keyword>
<dbReference type="RefSeq" id="WP_092199636.1">
    <property type="nucleotide sequence ID" value="NZ_PPEL01000007.1"/>
</dbReference>
<feature type="transmembrane region" description="Helical" evidence="1">
    <location>
        <begin position="7"/>
        <end position="28"/>
    </location>
</feature>
<accession>A0A2K2U742</accession>
<keyword evidence="1" id="KW-1133">Transmembrane helix</keyword>
<feature type="transmembrane region" description="Helical" evidence="1">
    <location>
        <begin position="72"/>
        <end position="92"/>
    </location>
</feature>
<sequence length="149" mass="16431">MTPTRYPAAGLALFMAAAVLTFGCITVMQFLEKPWFFVALAAMHAGIALFVASKRTLRGGGFQLERFFKKEYVMLLPFLLIMLYSFASKAALVPPFGSAKESLAFVYALICFAVTFWNFRALQRETRAQLRGREASSAPMPADGLALAD</sequence>
<comment type="caution">
    <text evidence="2">The sequence shown here is derived from an EMBL/GenBank/DDBJ whole genome shotgun (WGS) entry which is preliminary data.</text>
</comment>
<dbReference type="PROSITE" id="PS51257">
    <property type="entry name" value="PROKAR_LIPOPROTEIN"/>
    <property type="match status" value="1"/>
</dbReference>
<feature type="transmembrane region" description="Helical" evidence="1">
    <location>
        <begin position="104"/>
        <end position="122"/>
    </location>
</feature>
<feature type="transmembrane region" description="Helical" evidence="1">
    <location>
        <begin position="34"/>
        <end position="52"/>
    </location>
</feature>
<dbReference type="AlphaFoldDB" id="A0A2K2U742"/>
<dbReference type="Proteomes" id="UP000236488">
    <property type="component" value="Unassembled WGS sequence"/>
</dbReference>
<evidence type="ECO:0000313" key="3">
    <source>
        <dbReference type="Proteomes" id="UP000236488"/>
    </source>
</evidence>
<organism evidence="2 3">
    <name type="scientific">Rubneribacter badeniensis</name>
    <dbReference type="NCBI Taxonomy" id="2070688"/>
    <lineage>
        <taxon>Bacteria</taxon>
        <taxon>Bacillati</taxon>
        <taxon>Actinomycetota</taxon>
        <taxon>Coriobacteriia</taxon>
        <taxon>Eggerthellales</taxon>
        <taxon>Eggerthellaceae</taxon>
        <taxon>Rubneribacter</taxon>
    </lineage>
</organism>